<dbReference type="AlphaFoldDB" id="A0A7R8Z306"/>
<dbReference type="GO" id="GO:0000350">
    <property type="term" value="P:generation of catalytic spliceosome for second transesterification step"/>
    <property type="evidence" value="ECO:0007669"/>
    <property type="project" value="TreeGrafter"/>
</dbReference>
<gene>
    <name evidence="10" type="ORF">TDIB3V08_LOCUS510</name>
</gene>
<dbReference type="EMBL" id="OA564379">
    <property type="protein sequence ID" value="CAD7194073.1"/>
    <property type="molecule type" value="Genomic_DNA"/>
</dbReference>
<keyword evidence="7" id="KW-0539">Nucleus</keyword>
<evidence type="ECO:0000259" key="9">
    <source>
        <dbReference type="SMART" id="SM00500"/>
    </source>
</evidence>
<evidence type="ECO:0000256" key="2">
    <source>
        <dbReference type="ARBA" id="ARBA00008137"/>
    </source>
</evidence>
<dbReference type="Gene3D" id="1.20.940.10">
    <property type="entry name" value="Functional domain of the splicing factor Prp18"/>
    <property type="match status" value="1"/>
</dbReference>
<keyword evidence="6" id="KW-0508">mRNA splicing</keyword>
<dbReference type="InterPro" id="IPR036285">
    <property type="entry name" value="PRP4-like_sf"/>
</dbReference>
<name>A0A7R8Z306_TIMDO</name>
<dbReference type="InterPro" id="IPR004098">
    <property type="entry name" value="Prp18"/>
</dbReference>
<evidence type="ECO:0000256" key="3">
    <source>
        <dbReference type="ARBA" id="ARBA00018242"/>
    </source>
</evidence>
<protein>
    <recommendedName>
        <fullName evidence="3">Pre-mRNA-splicing factor 18</fullName>
    </recommendedName>
    <alternativeName>
        <fullName evidence="8">PRP18 homolog</fullName>
    </alternativeName>
</protein>
<organism evidence="10">
    <name type="scientific">Timema douglasi</name>
    <name type="common">Walking stick</name>
    <dbReference type="NCBI Taxonomy" id="61478"/>
    <lineage>
        <taxon>Eukaryota</taxon>
        <taxon>Metazoa</taxon>
        <taxon>Ecdysozoa</taxon>
        <taxon>Arthropoda</taxon>
        <taxon>Hexapoda</taxon>
        <taxon>Insecta</taxon>
        <taxon>Pterygota</taxon>
        <taxon>Neoptera</taxon>
        <taxon>Polyneoptera</taxon>
        <taxon>Phasmatodea</taxon>
        <taxon>Timematodea</taxon>
        <taxon>Timematoidea</taxon>
        <taxon>Timematidae</taxon>
        <taxon>Timema</taxon>
    </lineage>
</organism>
<evidence type="ECO:0000313" key="10">
    <source>
        <dbReference type="EMBL" id="CAD7194073.1"/>
    </source>
</evidence>
<dbReference type="InterPro" id="IPR014906">
    <property type="entry name" value="PRP4-like"/>
</dbReference>
<evidence type="ECO:0000256" key="1">
    <source>
        <dbReference type="ARBA" id="ARBA00004123"/>
    </source>
</evidence>
<evidence type="ECO:0000256" key="8">
    <source>
        <dbReference type="ARBA" id="ARBA00031388"/>
    </source>
</evidence>
<dbReference type="FunFam" id="4.10.280.110:FF:000001">
    <property type="entry name" value="pre-mRNA-splicing factor 18 isoform X2"/>
    <property type="match status" value="1"/>
</dbReference>
<dbReference type="GO" id="GO:0005682">
    <property type="term" value="C:U5 snRNP"/>
    <property type="evidence" value="ECO:0007669"/>
    <property type="project" value="TreeGrafter"/>
</dbReference>
<dbReference type="Pfam" id="PF02840">
    <property type="entry name" value="Prp18"/>
    <property type="match status" value="1"/>
</dbReference>
<evidence type="ECO:0000256" key="4">
    <source>
        <dbReference type="ARBA" id="ARBA00022664"/>
    </source>
</evidence>
<dbReference type="PANTHER" id="PTHR13007">
    <property type="entry name" value="PRE-MRNA SPLICING FACTOR-RELATED"/>
    <property type="match status" value="1"/>
</dbReference>
<keyword evidence="5" id="KW-0747">Spliceosome</keyword>
<feature type="domain" description="Pre-mRNA processing factor 4 (PRP4)-like" evidence="9">
    <location>
        <begin position="81"/>
        <end position="131"/>
    </location>
</feature>
<dbReference type="InterPro" id="IPR039979">
    <property type="entry name" value="PRPF18"/>
</dbReference>
<dbReference type="PANTHER" id="PTHR13007:SF19">
    <property type="entry name" value="PRE-MRNA-SPLICING FACTOR 18"/>
    <property type="match status" value="1"/>
</dbReference>
<comment type="subcellular location">
    <subcellularLocation>
        <location evidence="1">Nucleus</location>
    </subcellularLocation>
</comment>
<evidence type="ECO:0000256" key="6">
    <source>
        <dbReference type="ARBA" id="ARBA00023187"/>
    </source>
</evidence>
<dbReference type="GO" id="GO:0046540">
    <property type="term" value="C:U4/U6 x U5 tri-snRNP complex"/>
    <property type="evidence" value="ECO:0007669"/>
    <property type="project" value="TreeGrafter"/>
</dbReference>
<accession>A0A7R8Z306</accession>
<dbReference type="GO" id="GO:0071021">
    <property type="term" value="C:U2-type post-spliceosomal complex"/>
    <property type="evidence" value="ECO:0007669"/>
    <property type="project" value="TreeGrafter"/>
</dbReference>
<comment type="similarity">
    <text evidence="2">Belongs to the PRP18 family.</text>
</comment>
<keyword evidence="4" id="KW-0507">mRNA processing</keyword>
<dbReference type="Gene3D" id="4.10.280.110">
    <property type="entry name" value="Pre-mRNA processing factor 4 domain"/>
    <property type="match status" value="1"/>
</dbReference>
<dbReference type="SMART" id="SM00500">
    <property type="entry name" value="SFM"/>
    <property type="match status" value="1"/>
</dbReference>
<evidence type="ECO:0000256" key="7">
    <source>
        <dbReference type="ARBA" id="ARBA00023242"/>
    </source>
</evidence>
<evidence type="ECO:0000256" key="5">
    <source>
        <dbReference type="ARBA" id="ARBA00022728"/>
    </source>
</evidence>
<dbReference type="SUPFAM" id="SSF47938">
    <property type="entry name" value="Functional domain of the splicing factor Prp18"/>
    <property type="match status" value="1"/>
</dbReference>
<proteinExistence type="inferred from homology"/>
<dbReference type="SUPFAM" id="SSF158230">
    <property type="entry name" value="PRP4-like"/>
    <property type="match status" value="1"/>
</dbReference>
<dbReference type="Pfam" id="PF08799">
    <property type="entry name" value="PRP4"/>
    <property type="match status" value="1"/>
</dbReference>
<sequence>MAEKCIARCNEETLDAHSGCVAFALKELATYQTMETVLVAGCETCLGNPIFKKLLAFCASGILLDHLGGNAADDSSEHATLPRKDVIRRLRERGEPILLFGETEVEAFVRLRRSEILEPEVNKGLRNDFQEALEKVDQAFLDEILATQAQNGEGRSTIDVKVPDDGITYEEIQKMAAELGKGEKELDMRVITHFIQFLLLMWGNRLNSRTAAEKTAVRGKLACATYTQTQVYLKPLLRKLKTKSLPEDILDSLTEITRFMMDRDYIKVIIIFFKPC</sequence>
<reference evidence="10" key="1">
    <citation type="submission" date="2020-11" db="EMBL/GenBank/DDBJ databases">
        <authorList>
            <person name="Tran Van P."/>
        </authorList>
    </citation>
    <scope>NUCLEOTIDE SEQUENCE</scope>
</reference>